<dbReference type="EMBL" id="WWBZ02000001">
    <property type="protein sequence ID" value="KAF4313410.1"/>
    <property type="molecule type" value="Genomic_DNA"/>
</dbReference>
<dbReference type="PANTHER" id="PTHR34853:SF1">
    <property type="entry name" value="LIPASE 5"/>
    <property type="match status" value="1"/>
</dbReference>
<dbReference type="OrthoDB" id="5382058at2759"/>
<evidence type="ECO:0000313" key="1">
    <source>
        <dbReference type="EMBL" id="KAF4313410.1"/>
    </source>
</evidence>
<dbReference type="InterPro" id="IPR029058">
    <property type="entry name" value="AB_hydrolase_fold"/>
</dbReference>
<sequence length="128" mass="14979">MDEMYKDVSWLEHPRVLEWQRRWNGAGPYELAAPMLVVQGEADPLTYANNTEWDFDRTCEAFPRSRATYQSYAGLNHDVSFQAGQPNYFQWIRERFEGVEVEEGCKKETARPVTDRYGSNQIFWSGNS</sequence>
<organism evidence="1 2">
    <name type="scientific">Botryosphaeria dothidea</name>
    <dbReference type="NCBI Taxonomy" id="55169"/>
    <lineage>
        <taxon>Eukaryota</taxon>
        <taxon>Fungi</taxon>
        <taxon>Dikarya</taxon>
        <taxon>Ascomycota</taxon>
        <taxon>Pezizomycotina</taxon>
        <taxon>Dothideomycetes</taxon>
        <taxon>Dothideomycetes incertae sedis</taxon>
        <taxon>Botryosphaeriales</taxon>
        <taxon>Botryosphaeriaceae</taxon>
        <taxon>Botryosphaeria</taxon>
    </lineage>
</organism>
<protein>
    <submittedName>
        <fullName evidence="1">Triglyceride lipase</fullName>
    </submittedName>
</protein>
<reference evidence="1" key="1">
    <citation type="submission" date="2020-04" db="EMBL/GenBank/DDBJ databases">
        <title>Genome Assembly and Annotation of Botryosphaeria dothidea sdau 11-99, a Latent Pathogen of Apple Fruit Ring Rot in China.</title>
        <authorList>
            <person name="Yu C."/>
            <person name="Diao Y."/>
            <person name="Lu Q."/>
            <person name="Zhao J."/>
            <person name="Cui S."/>
            <person name="Peng C."/>
            <person name="He B."/>
            <person name="Liu H."/>
        </authorList>
    </citation>
    <scope>NUCLEOTIDE SEQUENCE [LARGE SCALE GENOMIC DNA]</scope>
    <source>
        <strain evidence="1">Sdau11-99</strain>
    </source>
</reference>
<accession>A0A8H4J5D8</accession>
<comment type="caution">
    <text evidence="1">The sequence shown here is derived from an EMBL/GenBank/DDBJ whole genome shotgun (WGS) entry which is preliminary data.</text>
</comment>
<dbReference type="PANTHER" id="PTHR34853">
    <property type="match status" value="1"/>
</dbReference>
<dbReference type="GO" id="GO:0004806">
    <property type="term" value="F:triacylglycerol lipase activity"/>
    <property type="evidence" value="ECO:0007669"/>
    <property type="project" value="InterPro"/>
</dbReference>
<dbReference type="AlphaFoldDB" id="A0A8H4J5D8"/>
<keyword evidence="2" id="KW-1185">Reference proteome</keyword>
<dbReference type="Proteomes" id="UP000572817">
    <property type="component" value="Unassembled WGS sequence"/>
</dbReference>
<dbReference type="GO" id="GO:0016042">
    <property type="term" value="P:lipid catabolic process"/>
    <property type="evidence" value="ECO:0007669"/>
    <property type="project" value="InterPro"/>
</dbReference>
<name>A0A8H4J5D8_9PEZI</name>
<evidence type="ECO:0000313" key="2">
    <source>
        <dbReference type="Proteomes" id="UP000572817"/>
    </source>
</evidence>
<gene>
    <name evidence="1" type="ORF">GTA08_BOTSDO01635</name>
</gene>
<dbReference type="Gene3D" id="3.40.50.1820">
    <property type="entry name" value="alpha/beta hydrolase"/>
    <property type="match status" value="1"/>
</dbReference>
<proteinExistence type="predicted"/>
<dbReference type="InterPro" id="IPR005152">
    <property type="entry name" value="Lipase_secreted"/>
</dbReference>
<dbReference type="SUPFAM" id="SSF53474">
    <property type="entry name" value="alpha/beta-Hydrolases"/>
    <property type="match status" value="1"/>
</dbReference>